<evidence type="ECO:0000256" key="1">
    <source>
        <dbReference type="ARBA" id="ARBA00005690"/>
    </source>
</evidence>
<evidence type="ECO:0000259" key="6">
    <source>
        <dbReference type="Pfam" id="PF08646"/>
    </source>
</evidence>
<dbReference type="InterPro" id="IPR047192">
    <property type="entry name" value="Euk_RPA1_DBD_C"/>
</dbReference>
<evidence type="ECO:0000256" key="5">
    <source>
        <dbReference type="ARBA" id="ARBA00023125"/>
    </source>
</evidence>
<dbReference type="CDD" id="cd04474">
    <property type="entry name" value="RPA1_DBD_A"/>
    <property type="match status" value="1"/>
</dbReference>
<dbReference type="CDD" id="cd04476">
    <property type="entry name" value="RPA1_DBD_C"/>
    <property type="match status" value="1"/>
</dbReference>
<dbReference type="Pfam" id="PF08646">
    <property type="entry name" value="Rep_fac-A_C"/>
    <property type="match status" value="1"/>
</dbReference>
<protein>
    <submittedName>
        <fullName evidence="9">Probable replication factor A 73 kDa subunit (inferred by orthology to a C. elegans protein)</fullName>
    </submittedName>
</protein>
<evidence type="ECO:0000256" key="4">
    <source>
        <dbReference type="ARBA" id="ARBA00022833"/>
    </source>
</evidence>
<comment type="similarity">
    <text evidence="1">Belongs to the replication factor A protein 1 family.</text>
</comment>
<reference evidence="8" key="1">
    <citation type="submission" date="2014-07" db="EMBL/GenBank/DDBJ databases">
        <authorList>
            <person name="Martin A.A"/>
            <person name="De Silva N."/>
        </authorList>
    </citation>
    <scope>NUCLEOTIDE SEQUENCE</scope>
</reference>
<dbReference type="GO" id="GO:0003677">
    <property type="term" value="F:DNA binding"/>
    <property type="evidence" value="ECO:0007669"/>
    <property type="project" value="UniProtKB-KW"/>
</dbReference>
<sequence length="612" mass="69759">MPSTSTKINRKEYELTRGFFQLLAENKANLLKPIVQIMNSHPTKSESSIRLRLSDGTFSYGGVLLRDDGVRKFRSYEMEKSQSVIKLLGFCSNIANNDNAKKVHLNIFDFELIDKDSPIIGTPKPHTGIPVTYLSFENEKIERGRLKQSNYQLLPKEAIKVVKKVNNNSQNMDASIVPIVSISPQLKQWKIQGAVTYKSEIRYFETLRGSGEAFDFSITDKEGTEIKFTCFDDMVHKYDKLIELYSLYIIKGNNKAVIPSIKNYNSTGHEYEIVIKNDVDVIKCEDSVPLPPQRINRVSLSKIDMFLGEYIDVIAVVHNMEEFVKVNDENRIFNKMRVSLVDESGSLVTLTIWGDSCNLFTKELLYKPLILKSLRVTESGGIFNLIFGSPSKIIPPEDVGIFKHISDWYAKERCNIRISNILSSPMTIIKNATIHSVVVTYLKNNNIKEGYFKVIGRIGRVRGNLFYKACLQKNCRKKVVAQDGQYHCSKCNITSNKFKYVLLVIFQIYDHSGSQWLTAYDNVAERLLKRRTSEILSIIKTHGEFEGCNVVVSNIINTLHDFKVRFKVISYKGRAGAKCCCVDVKPVNLTKYADYLKEWCKCAEGLCSKYGI</sequence>
<organism evidence="8 9">
    <name type="scientific">Strongyloides venezuelensis</name>
    <name type="common">Threadworm</name>
    <dbReference type="NCBI Taxonomy" id="75913"/>
    <lineage>
        <taxon>Eukaryota</taxon>
        <taxon>Metazoa</taxon>
        <taxon>Ecdysozoa</taxon>
        <taxon>Nematoda</taxon>
        <taxon>Chromadorea</taxon>
        <taxon>Rhabditida</taxon>
        <taxon>Tylenchina</taxon>
        <taxon>Panagrolaimomorpha</taxon>
        <taxon>Strongyloidoidea</taxon>
        <taxon>Strongyloididae</taxon>
        <taxon>Strongyloides</taxon>
    </lineage>
</organism>
<evidence type="ECO:0000256" key="3">
    <source>
        <dbReference type="ARBA" id="ARBA00022771"/>
    </source>
</evidence>
<keyword evidence="2" id="KW-0479">Metal-binding</keyword>
<dbReference type="SUPFAM" id="SSF50249">
    <property type="entry name" value="Nucleic acid-binding proteins"/>
    <property type="match status" value="3"/>
</dbReference>
<dbReference type="GO" id="GO:0008270">
    <property type="term" value="F:zinc ion binding"/>
    <property type="evidence" value="ECO:0007669"/>
    <property type="project" value="UniProtKB-KW"/>
</dbReference>
<keyword evidence="3" id="KW-0863">Zinc-finger</keyword>
<dbReference type="FunFam" id="2.40.50.140:FF:000041">
    <property type="entry name" value="Replication protein A subunit"/>
    <property type="match status" value="1"/>
</dbReference>
<dbReference type="InterPro" id="IPR012340">
    <property type="entry name" value="NA-bd_OB-fold"/>
</dbReference>
<dbReference type="AlphaFoldDB" id="A0A0K0G2W0"/>
<dbReference type="PANTHER" id="PTHR47165">
    <property type="entry name" value="OS03G0429900 PROTEIN"/>
    <property type="match status" value="1"/>
</dbReference>
<name>A0A0K0G2W0_STRVS</name>
<dbReference type="Proteomes" id="UP000035680">
    <property type="component" value="Unassembled WGS sequence"/>
</dbReference>
<dbReference type="STRING" id="75913.A0A0K0G2W0"/>
<reference evidence="9" key="2">
    <citation type="submission" date="2015-08" db="UniProtKB">
        <authorList>
            <consortium name="WormBaseParasite"/>
        </authorList>
    </citation>
    <scope>IDENTIFICATION</scope>
</reference>
<dbReference type="PANTHER" id="PTHR47165:SF4">
    <property type="entry name" value="OS03G0429900 PROTEIN"/>
    <property type="match status" value="1"/>
</dbReference>
<dbReference type="Gene3D" id="2.40.50.140">
    <property type="entry name" value="Nucleic acid-binding proteins"/>
    <property type="match status" value="4"/>
</dbReference>
<dbReference type="Pfam" id="PF16900">
    <property type="entry name" value="REPA_OB_2"/>
    <property type="match status" value="1"/>
</dbReference>
<evidence type="ECO:0000313" key="9">
    <source>
        <dbReference type="WBParaSite" id="SVE_1906100.1"/>
    </source>
</evidence>
<keyword evidence="8" id="KW-1185">Reference proteome</keyword>
<feature type="domain" description="Replication protein A OB" evidence="7">
    <location>
        <begin position="308"/>
        <end position="381"/>
    </location>
</feature>
<evidence type="ECO:0000256" key="2">
    <source>
        <dbReference type="ARBA" id="ARBA00022723"/>
    </source>
</evidence>
<keyword evidence="5" id="KW-0238">DNA-binding</keyword>
<feature type="domain" description="Replication factor A C-terminal" evidence="6">
    <location>
        <begin position="451"/>
        <end position="596"/>
    </location>
</feature>
<dbReference type="InterPro" id="IPR013955">
    <property type="entry name" value="Rep_factor-A_C"/>
</dbReference>
<keyword evidence="4" id="KW-0862">Zinc</keyword>
<proteinExistence type="inferred from homology"/>
<evidence type="ECO:0000259" key="7">
    <source>
        <dbReference type="Pfam" id="PF16900"/>
    </source>
</evidence>
<accession>A0A0K0G2W0</accession>
<dbReference type="WBParaSite" id="SVE_1906100.1">
    <property type="protein sequence ID" value="SVE_1906100.1"/>
    <property type="gene ID" value="SVE_1906100"/>
</dbReference>
<dbReference type="InterPro" id="IPR031657">
    <property type="entry name" value="REPA_OB_2"/>
</dbReference>
<evidence type="ECO:0000313" key="8">
    <source>
        <dbReference type="Proteomes" id="UP000035680"/>
    </source>
</evidence>